<name>A0ABS2DU48_9BURK</name>
<feature type="transmembrane region" description="Helical" evidence="6">
    <location>
        <begin position="167"/>
        <end position="189"/>
    </location>
</feature>
<organism evidence="8 9">
    <name type="scientific">Sutterella massiliensis</name>
    <dbReference type="NCBI Taxonomy" id="1816689"/>
    <lineage>
        <taxon>Bacteria</taxon>
        <taxon>Pseudomonadati</taxon>
        <taxon>Pseudomonadota</taxon>
        <taxon>Betaproteobacteria</taxon>
        <taxon>Burkholderiales</taxon>
        <taxon>Sutterellaceae</taxon>
        <taxon>Sutterella</taxon>
    </lineage>
</organism>
<evidence type="ECO:0000256" key="2">
    <source>
        <dbReference type="ARBA" id="ARBA00022475"/>
    </source>
</evidence>
<dbReference type="InterPro" id="IPR051542">
    <property type="entry name" value="Hydrogenase_cytochrome"/>
</dbReference>
<keyword evidence="3 6" id="KW-0812">Transmembrane</keyword>
<feature type="transmembrane region" description="Helical" evidence="6">
    <location>
        <begin position="21"/>
        <end position="41"/>
    </location>
</feature>
<dbReference type="PANTHER" id="PTHR30485">
    <property type="entry name" value="NI/FE-HYDROGENASE 1 B-TYPE CYTOCHROME SUBUNIT"/>
    <property type="match status" value="1"/>
</dbReference>
<keyword evidence="5 6" id="KW-0472">Membrane</keyword>
<sequence length="238" mass="25958">MQTTFIRRFTTSDQLTHFLNAIAWIALGFSGIAIGSALRAGGEPSHAALGAHFFAGAVLSAILLVYTVGAKARFKRMLHEIFRRDRHFFAWLRCLGGYPQKLFGRKLAPGAVPPQGRYNAGQRIAYAVLVFANFTLVATGLALFFSHSPAGDASAAYEVLRFLHSSAFALSVVILIAHIPMGVASAVSLRALLRFGKGFIPEARARKTAPLWVAEDLEVERINAELKILHERSIGVQK</sequence>
<feature type="transmembrane region" description="Helical" evidence="6">
    <location>
        <begin position="47"/>
        <end position="68"/>
    </location>
</feature>
<dbReference type="EMBL" id="JACJJC010000020">
    <property type="protein sequence ID" value="MBM6704803.1"/>
    <property type="molecule type" value="Genomic_DNA"/>
</dbReference>
<evidence type="ECO:0000256" key="5">
    <source>
        <dbReference type="ARBA" id="ARBA00023136"/>
    </source>
</evidence>
<reference evidence="8 9" key="1">
    <citation type="journal article" date="2021" name="Sci. Rep.">
        <title>The distribution of antibiotic resistance genes in chicken gut microbiota commensals.</title>
        <authorList>
            <person name="Juricova H."/>
            <person name="Matiasovicova J."/>
            <person name="Kubasova T."/>
            <person name="Cejkova D."/>
            <person name="Rychlik I."/>
        </authorList>
    </citation>
    <scope>NUCLEOTIDE SEQUENCE [LARGE SCALE GENOMIC DNA]</scope>
    <source>
        <strain evidence="8 9">An829</strain>
    </source>
</reference>
<proteinExistence type="predicted"/>
<feature type="transmembrane region" description="Helical" evidence="6">
    <location>
        <begin position="124"/>
        <end position="147"/>
    </location>
</feature>
<keyword evidence="9" id="KW-1185">Reference proteome</keyword>
<dbReference type="Gene3D" id="1.20.950.20">
    <property type="entry name" value="Transmembrane di-heme cytochromes, Chain C"/>
    <property type="match status" value="1"/>
</dbReference>
<keyword evidence="2" id="KW-1003">Cell membrane</keyword>
<dbReference type="InterPro" id="IPR011577">
    <property type="entry name" value="Cyt_b561_bac/Ni-Hgenase"/>
</dbReference>
<evidence type="ECO:0000256" key="4">
    <source>
        <dbReference type="ARBA" id="ARBA00022989"/>
    </source>
</evidence>
<comment type="caution">
    <text evidence="8">The sequence shown here is derived from an EMBL/GenBank/DDBJ whole genome shotgun (WGS) entry which is preliminary data.</text>
</comment>
<keyword evidence="4 6" id="KW-1133">Transmembrane helix</keyword>
<protein>
    <submittedName>
        <fullName evidence="8">Cytochrome b/b6 domain-containing protein</fullName>
    </submittedName>
</protein>
<evidence type="ECO:0000313" key="9">
    <source>
        <dbReference type="Proteomes" id="UP000715095"/>
    </source>
</evidence>
<gene>
    <name evidence="8" type="ORF">H6A60_09945</name>
</gene>
<evidence type="ECO:0000256" key="3">
    <source>
        <dbReference type="ARBA" id="ARBA00022692"/>
    </source>
</evidence>
<dbReference type="Proteomes" id="UP000715095">
    <property type="component" value="Unassembled WGS sequence"/>
</dbReference>
<feature type="domain" description="Cytochrome b561 bacterial/Ni-hydrogenase" evidence="7">
    <location>
        <begin position="14"/>
        <end position="185"/>
    </location>
</feature>
<evidence type="ECO:0000256" key="1">
    <source>
        <dbReference type="ARBA" id="ARBA00004651"/>
    </source>
</evidence>
<dbReference type="PANTHER" id="PTHR30485:SF0">
    <property type="entry name" value="NI_FE-HYDROGENASE 1 B-TYPE CYTOCHROME SUBUNIT-RELATED"/>
    <property type="match status" value="1"/>
</dbReference>
<evidence type="ECO:0000256" key="6">
    <source>
        <dbReference type="SAM" id="Phobius"/>
    </source>
</evidence>
<accession>A0ABS2DU48</accession>
<evidence type="ECO:0000259" key="7">
    <source>
        <dbReference type="Pfam" id="PF01292"/>
    </source>
</evidence>
<dbReference type="RefSeq" id="WP_205104138.1">
    <property type="nucleotide sequence ID" value="NZ_JACJJC010000020.1"/>
</dbReference>
<evidence type="ECO:0000313" key="8">
    <source>
        <dbReference type="EMBL" id="MBM6704803.1"/>
    </source>
</evidence>
<comment type="subcellular location">
    <subcellularLocation>
        <location evidence="1">Cell membrane</location>
        <topology evidence="1">Multi-pass membrane protein</topology>
    </subcellularLocation>
</comment>
<dbReference type="Pfam" id="PF01292">
    <property type="entry name" value="Ni_hydr_CYTB"/>
    <property type="match status" value="1"/>
</dbReference>
<dbReference type="SUPFAM" id="SSF81342">
    <property type="entry name" value="Transmembrane di-heme cytochromes"/>
    <property type="match status" value="1"/>
</dbReference>
<dbReference type="InterPro" id="IPR016174">
    <property type="entry name" value="Di-haem_cyt_TM"/>
</dbReference>